<feature type="domain" description="EamA" evidence="9">
    <location>
        <begin position="10"/>
        <end position="147"/>
    </location>
</feature>
<evidence type="ECO:0000256" key="4">
    <source>
        <dbReference type="ARBA" id="ARBA00022475"/>
    </source>
</evidence>
<feature type="transmembrane region" description="Helical" evidence="8">
    <location>
        <begin position="107"/>
        <end position="124"/>
    </location>
</feature>
<gene>
    <name evidence="10" type="primary">rarD</name>
    <name evidence="10" type="ORF">F6X38_09895</name>
</gene>
<comment type="subcellular location">
    <subcellularLocation>
        <location evidence="1">Cell membrane</location>
        <topology evidence="1">Multi-pass membrane protein</topology>
    </subcellularLocation>
</comment>
<dbReference type="Pfam" id="PF00892">
    <property type="entry name" value="EamA"/>
    <property type="match status" value="2"/>
</dbReference>
<evidence type="ECO:0000256" key="1">
    <source>
        <dbReference type="ARBA" id="ARBA00004651"/>
    </source>
</evidence>
<feature type="transmembrane region" description="Helical" evidence="8">
    <location>
        <begin position="155"/>
        <end position="170"/>
    </location>
</feature>
<feature type="transmembrane region" description="Helical" evidence="8">
    <location>
        <begin position="213"/>
        <end position="234"/>
    </location>
</feature>
<evidence type="ECO:0000259" key="9">
    <source>
        <dbReference type="Pfam" id="PF00892"/>
    </source>
</evidence>
<dbReference type="RefSeq" id="WP_150969564.1">
    <property type="nucleotide sequence ID" value="NZ_VZDO01000006.1"/>
</dbReference>
<evidence type="ECO:0000256" key="3">
    <source>
        <dbReference type="ARBA" id="ARBA00022448"/>
    </source>
</evidence>
<feature type="transmembrane region" description="Helical" evidence="8">
    <location>
        <begin position="270"/>
        <end position="290"/>
    </location>
</feature>
<comment type="caution">
    <text evidence="10">The sequence shown here is derived from an EMBL/GenBank/DDBJ whole genome shotgun (WGS) entry which is preliminary data.</text>
</comment>
<dbReference type="AlphaFoldDB" id="A0A7V7PPT8"/>
<protein>
    <submittedName>
        <fullName evidence="10">EamA family transporter RarD</fullName>
    </submittedName>
</protein>
<keyword evidence="3" id="KW-0813">Transport</keyword>
<feature type="domain" description="EamA" evidence="9">
    <location>
        <begin position="158"/>
        <end position="284"/>
    </location>
</feature>
<dbReference type="InterPro" id="IPR037185">
    <property type="entry name" value="EmrE-like"/>
</dbReference>
<dbReference type="Proteomes" id="UP000432089">
    <property type="component" value="Unassembled WGS sequence"/>
</dbReference>
<evidence type="ECO:0000313" key="10">
    <source>
        <dbReference type="EMBL" id="KAB0680108.1"/>
    </source>
</evidence>
<dbReference type="PANTHER" id="PTHR22911:SF137">
    <property type="entry name" value="SOLUTE CARRIER FAMILY 35 MEMBER G2-RELATED"/>
    <property type="match status" value="1"/>
</dbReference>
<keyword evidence="5 8" id="KW-0812">Transmembrane</keyword>
<feature type="transmembrane region" description="Helical" evidence="8">
    <location>
        <begin position="182"/>
        <end position="201"/>
    </location>
</feature>
<proteinExistence type="inferred from homology"/>
<dbReference type="InterPro" id="IPR000620">
    <property type="entry name" value="EamA_dom"/>
</dbReference>
<keyword evidence="4" id="KW-1003">Cell membrane</keyword>
<accession>A0A7V7PPT8</accession>
<dbReference type="GO" id="GO:0005886">
    <property type="term" value="C:plasma membrane"/>
    <property type="evidence" value="ECO:0007669"/>
    <property type="project" value="UniProtKB-SubCell"/>
</dbReference>
<evidence type="ECO:0000256" key="5">
    <source>
        <dbReference type="ARBA" id="ARBA00022692"/>
    </source>
</evidence>
<dbReference type="PANTHER" id="PTHR22911">
    <property type="entry name" value="ACYL-MALONYL CONDENSING ENZYME-RELATED"/>
    <property type="match status" value="1"/>
</dbReference>
<dbReference type="EMBL" id="VZDO01000006">
    <property type="protein sequence ID" value="KAB0680108.1"/>
    <property type="molecule type" value="Genomic_DNA"/>
</dbReference>
<dbReference type="SUPFAM" id="SSF103481">
    <property type="entry name" value="Multidrug resistance efflux transporter EmrE"/>
    <property type="match status" value="2"/>
</dbReference>
<organism evidence="10 11">
    <name type="scientific">Plantimonas leprariae</name>
    <dbReference type="NCBI Taxonomy" id="2615207"/>
    <lineage>
        <taxon>Bacteria</taxon>
        <taxon>Pseudomonadati</taxon>
        <taxon>Pseudomonadota</taxon>
        <taxon>Alphaproteobacteria</taxon>
        <taxon>Hyphomicrobiales</taxon>
        <taxon>Aurantimonadaceae</taxon>
        <taxon>Plantimonas</taxon>
    </lineage>
</organism>
<evidence type="ECO:0000256" key="2">
    <source>
        <dbReference type="ARBA" id="ARBA00007362"/>
    </source>
</evidence>
<dbReference type="NCBIfam" id="TIGR00688">
    <property type="entry name" value="rarD"/>
    <property type="match status" value="1"/>
</dbReference>
<evidence type="ECO:0000256" key="8">
    <source>
        <dbReference type="SAM" id="Phobius"/>
    </source>
</evidence>
<feature type="transmembrane region" description="Helical" evidence="8">
    <location>
        <begin position="75"/>
        <end position="95"/>
    </location>
</feature>
<name>A0A7V7PPT8_9HYPH</name>
<feature type="transmembrane region" description="Helical" evidence="8">
    <location>
        <begin position="131"/>
        <end position="149"/>
    </location>
</feature>
<keyword evidence="7 8" id="KW-0472">Membrane</keyword>
<keyword evidence="11" id="KW-1185">Reference proteome</keyword>
<feature type="transmembrane region" description="Helical" evidence="8">
    <location>
        <begin position="12"/>
        <end position="30"/>
    </location>
</feature>
<comment type="similarity">
    <text evidence="2">Belongs to the EamA transporter family.</text>
</comment>
<evidence type="ECO:0000256" key="7">
    <source>
        <dbReference type="ARBA" id="ARBA00023136"/>
    </source>
</evidence>
<feature type="transmembrane region" description="Helical" evidence="8">
    <location>
        <begin position="246"/>
        <end position="264"/>
    </location>
</feature>
<dbReference type="InterPro" id="IPR004626">
    <property type="entry name" value="RarD"/>
</dbReference>
<reference evidence="10 11" key="1">
    <citation type="submission" date="2019-09" db="EMBL/GenBank/DDBJ databases">
        <title>YIM 132180 draft genome.</title>
        <authorList>
            <person name="Zhang K."/>
        </authorList>
    </citation>
    <scope>NUCLEOTIDE SEQUENCE [LARGE SCALE GENOMIC DNA]</scope>
    <source>
        <strain evidence="10 11">YIM 132180</strain>
    </source>
</reference>
<keyword evidence="6 8" id="KW-1133">Transmembrane helix</keyword>
<evidence type="ECO:0000313" key="11">
    <source>
        <dbReference type="Proteomes" id="UP000432089"/>
    </source>
</evidence>
<evidence type="ECO:0000256" key="6">
    <source>
        <dbReference type="ARBA" id="ARBA00022989"/>
    </source>
</evidence>
<feature type="transmembrane region" description="Helical" evidence="8">
    <location>
        <begin position="42"/>
        <end position="63"/>
    </location>
</feature>
<sequence>MPTSTAETSRGFLFAVSAYVLWGLVLPLYMKSLSHVPPMEIVGHRIVWSVPIAAAILWWSGALRQALAKFRSPRIVALMATTAALITLNWSTYVYAIVKNHAVDAALGYYINPLVNVLMGAIFLGERPSRLQSLAILLAVVAVLILTVLAGGLPWISILLALSFGGYGLLRKMIPVAPAEGFFLEVAILALPALAVILMAVPEGPRHYVPHGSDWLLLFGAGIVTALPLILYAAGAKRLEFATLGILQYMAPTMIFLTAVFLFGEPFSNWQLVAFALIWTSVGIYIWSLLKQARDRRRDRASERASLTAEAA</sequence>